<dbReference type="RefSeq" id="WP_262685413.1">
    <property type="nucleotide sequence ID" value="NZ_JAOQIO010000077.1"/>
</dbReference>
<dbReference type="Proteomes" id="UP001652445">
    <property type="component" value="Unassembled WGS sequence"/>
</dbReference>
<reference evidence="1 2" key="1">
    <citation type="submission" date="2022-09" db="EMBL/GenBank/DDBJ databases">
        <authorList>
            <person name="Han X.L."/>
            <person name="Wang Q."/>
            <person name="Lu T."/>
        </authorList>
    </citation>
    <scope>NUCLEOTIDE SEQUENCE [LARGE SCALE GENOMIC DNA]</scope>
    <source>
        <strain evidence="1 2">WQ 127069</strain>
    </source>
</reference>
<comment type="caution">
    <text evidence="1">The sequence shown here is derived from an EMBL/GenBank/DDBJ whole genome shotgun (WGS) entry which is preliminary data.</text>
</comment>
<dbReference type="EMBL" id="JAOQIO010000077">
    <property type="protein sequence ID" value="MCU6794236.1"/>
    <property type="molecule type" value="Genomic_DNA"/>
</dbReference>
<sequence>MNPRAELGKWKRKLVRLGHYVSWRYQHMLYKGRVHQPIPVVVPTYDQSGQCVHPSVLYFPQAWEGHRYWMAFTPYPDGNDQLENPSVVVSDNGIHWTVPTGLSNPLVPSPGTTADYLSDPHLFIHDKQMYMIYREYLRSVTPFEERWFIMHSLNGIDWGPPVEITYNNKSIQVSACVLHDGSQFVMYFVTYTAGNFKSIQKIVCKGDPMLKENWSEPKDVQLTGLPDGVWPWHLDVTLNPDNSWDMLLTTCKGIGGVHTRLHYAFSLNGDEWSTTAVPFIQPLHPLENSLHYKASMIRMDHDLYHLWYSAMDVWGKWYTLFLPVRKEQQQLLPIELKPEQQTG</sequence>
<evidence type="ECO:0000313" key="2">
    <source>
        <dbReference type="Proteomes" id="UP001652445"/>
    </source>
</evidence>
<accession>A0ABT2UHW7</accession>
<evidence type="ECO:0008006" key="3">
    <source>
        <dbReference type="Google" id="ProtNLM"/>
    </source>
</evidence>
<proteinExistence type="predicted"/>
<protein>
    <recommendedName>
        <fullName evidence="3">Glycosyl hydrolase family 32 N-terminal domain-containing protein</fullName>
    </recommendedName>
</protein>
<dbReference type="InterPro" id="IPR023296">
    <property type="entry name" value="Glyco_hydro_beta-prop_sf"/>
</dbReference>
<gene>
    <name evidence="1" type="ORF">OB236_19195</name>
</gene>
<evidence type="ECO:0000313" key="1">
    <source>
        <dbReference type="EMBL" id="MCU6794236.1"/>
    </source>
</evidence>
<name>A0ABT2UHW7_9BACL</name>
<dbReference type="SUPFAM" id="SSF75005">
    <property type="entry name" value="Arabinanase/levansucrase/invertase"/>
    <property type="match status" value="2"/>
</dbReference>
<keyword evidence="2" id="KW-1185">Reference proteome</keyword>
<organism evidence="1 2">
    <name type="scientific">Paenibacillus baimaensis</name>
    <dbReference type="NCBI Taxonomy" id="2982185"/>
    <lineage>
        <taxon>Bacteria</taxon>
        <taxon>Bacillati</taxon>
        <taxon>Bacillota</taxon>
        <taxon>Bacilli</taxon>
        <taxon>Bacillales</taxon>
        <taxon>Paenibacillaceae</taxon>
        <taxon>Paenibacillus</taxon>
    </lineage>
</organism>
<dbReference type="Gene3D" id="2.115.10.20">
    <property type="entry name" value="Glycosyl hydrolase domain, family 43"/>
    <property type="match status" value="1"/>
</dbReference>